<dbReference type="InParanoid" id="M4B5P4"/>
<dbReference type="SUPFAM" id="SSF56112">
    <property type="entry name" value="Protein kinase-like (PK-like)"/>
    <property type="match status" value="1"/>
</dbReference>
<evidence type="ECO:0000256" key="2">
    <source>
        <dbReference type="ARBA" id="ARBA00022679"/>
    </source>
</evidence>
<evidence type="ECO:0000259" key="6">
    <source>
        <dbReference type="PROSITE" id="PS50011"/>
    </source>
</evidence>
<keyword evidence="5" id="KW-0067">ATP-binding</keyword>
<dbReference type="OMA" id="QQYTAFT"/>
<evidence type="ECO:0000256" key="3">
    <source>
        <dbReference type="ARBA" id="ARBA00022741"/>
    </source>
</evidence>
<accession>M4B5P4</accession>
<dbReference type="InterPro" id="IPR000719">
    <property type="entry name" value="Prot_kinase_dom"/>
</dbReference>
<dbReference type="PROSITE" id="PS50011">
    <property type="entry name" value="PROTEIN_KINASE_DOM"/>
    <property type="match status" value="1"/>
</dbReference>
<organism evidence="7 8">
    <name type="scientific">Hyaloperonospora arabidopsidis (strain Emoy2)</name>
    <name type="common">Downy mildew agent</name>
    <name type="synonym">Peronospora arabidopsidis</name>
    <dbReference type="NCBI Taxonomy" id="559515"/>
    <lineage>
        <taxon>Eukaryota</taxon>
        <taxon>Sar</taxon>
        <taxon>Stramenopiles</taxon>
        <taxon>Oomycota</taxon>
        <taxon>Peronosporomycetes</taxon>
        <taxon>Peronosporales</taxon>
        <taxon>Peronosporaceae</taxon>
        <taxon>Hyaloperonospora</taxon>
    </lineage>
</organism>
<evidence type="ECO:0000313" key="7">
    <source>
        <dbReference type="EnsemblProtists" id="HpaP801594"/>
    </source>
</evidence>
<dbReference type="PANTHER" id="PTHR22974:SF23">
    <property type="entry name" value="TOUSLED-LIKE KINASE, ISOFORM G"/>
    <property type="match status" value="1"/>
</dbReference>
<dbReference type="Proteomes" id="UP000011713">
    <property type="component" value="Unassembled WGS sequence"/>
</dbReference>
<reference evidence="8" key="1">
    <citation type="journal article" date="2010" name="Science">
        <title>Signatures of adaptation to obligate biotrophy in the Hyaloperonospora arabidopsidis genome.</title>
        <authorList>
            <person name="Baxter L."/>
            <person name="Tripathy S."/>
            <person name="Ishaque N."/>
            <person name="Boot N."/>
            <person name="Cabral A."/>
            <person name="Kemen E."/>
            <person name="Thines M."/>
            <person name="Ah-Fong A."/>
            <person name="Anderson R."/>
            <person name="Badejoko W."/>
            <person name="Bittner-Eddy P."/>
            <person name="Boore J.L."/>
            <person name="Chibucos M.C."/>
            <person name="Coates M."/>
            <person name="Dehal P."/>
            <person name="Delehaunty K."/>
            <person name="Dong S."/>
            <person name="Downton P."/>
            <person name="Dumas B."/>
            <person name="Fabro G."/>
            <person name="Fronick C."/>
            <person name="Fuerstenberg S.I."/>
            <person name="Fulton L."/>
            <person name="Gaulin E."/>
            <person name="Govers F."/>
            <person name="Hughes L."/>
            <person name="Humphray S."/>
            <person name="Jiang R.H."/>
            <person name="Judelson H."/>
            <person name="Kamoun S."/>
            <person name="Kyung K."/>
            <person name="Meijer H."/>
            <person name="Minx P."/>
            <person name="Morris P."/>
            <person name="Nelson J."/>
            <person name="Phuntumart V."/>
            <person name="Qutob D."/>
            <person name="Rehmany A."/>
            <person name="Rougon-Cardoso A."/>
            <person name="Ryden P."/>
            <person name="Torto-Alalibo T."/>
            <person name="Studholme D."/>
            <person name="Wang Y."/>
            <person name="Win J."/>
            <person name="Wood J."/>
            <person name="Clifton S.W."/>
            <person name="Rogers J."/>
            <person name="Van den Ackerveken G."/>
            <person name="Jones J.D."/>
            <person name="McDowell J.M."/>
            <person name="Beynon J."/>
            <person name="Tyler B.M."/>
        </authorList>
    </citation>
    <scope>NUCLEOTIDE SEQUENCE [LARGE SCALE GENOMIC DNA]</scope>
    <source>
        <strain evidence="8">Emoy2</strain>
    </source>
</reference>
<dbReference type="Gene3D" id="1.10.510.10">
    <property type="entry name" value="Transferase(Phosphotransferase) domain 1"/>
    <property type="match status" value="1"/>
</dbReference>
<dbReference type="HOGENOM" id="CLU_032012_0_0_1"/>
<keyword evidence="4" id="KW-0418">Kinase</keyword>
<dbReference type="AlphaFoldDB" id="M4B5P4"/>
<dbReference type="STRING" id="559515.M4B5P4"/>
<name>M4B5P4_HYAAE</name>
<keyword evidence="3" id="KW-0547">Nucleotide-binding</keyword>
<dbReference type="SMART" id="SM00220">
    <property type="entry name" value="S_TKc"/>
    <property type="match status" value="1"/>
</dbReference>
<dbReference type="eggNOG" id="KOG0598">
    <property type="taxonomic scope" value="Eukaryota"/>
</dbReference>
<dbReference type="GO" id="GO:0035556">
    <property type="term" value="P:intracellular signal transduction"/>
    <property type="evidence" value="ECO:0007669"/>
    <property type="project" value="TreeGrafter"/>
</dbReference>
<keyword evidence="1" id="KW-0723">Serine/threonine-protein kinase</keyword>
<dbReference type="InterPro" id="IPR008271">
    <property type="entry name" value="Ser/Thr_kinase_AS"/>
</dbReference>
<dbReference type="GO" id="GO:0007059">
    <property type="term" value="P:chromosome segregation"/>
    <property type="evidence" value="ECO:0007669"/>
    <property type="project" value="TreeGrafter"/>
</dbReference>
<dbReference type="Pfam" id="PF00069">
    <property type="entry name" value="Pkinase"/>
    <property type="match status" value="1"/>
</dbReference>
<evidence type="ECO:0000313" key="8">
    <source>
        <dbReference type="Proteomes" id="UP000011713"/>
    </source>
</evidence>
<keyword evidence="2" id="KW-0808">Transferase</keyword>
<dbReference type="EMBL" id="JH598461">
    <property type="status" value="NOT_ANNOTATED_CDS"/>
    <property type="molecule type" value="Genomic_DNA"/>
</dbReference>
<evidence type="ECO:0000256" key="5">
    <source>
        <dbReference type="ARBA" id="ARBA00022840"/>
    </source>
</evidence>
<dbReference type="InterPro" id="IPR011009">
    <property type="entry name" value="Kinase-like_dom_sf"/>
</dbReference>
<evidence type="ECO:0000256" key="1">
    <source>
        <dbReference type="ARBA" id="ARBA00022527"/>
    </source>
</evidence>
<dbReference type="PANTHER" id="PTHR22974">
    <property type="entry name" value="MIXED LINEAGE PROTEIN KINASE"/>
    <property type="match status" value="1"/>
</dbReference>
<proteinExistence type="predicted"/>
<feature type="domain" description="Protein kinase" evidence="6">
    <location>
        <begin position="244"/>
        <end position="526"/>
    </location>
</feature>
<dbReference type="GO" id="GO:0004674">
    <property type="term" value="F:protein serine/threonine kinase activity"/>
    <property type="evidence" value="ECO:0007669"/>
    <property type="project" value="UniProtKB-KW"/>
</dbReference>
<keyword evidence="8" id="KW-1185">Reference proteome</keyword>
<evidence type="ECO:0000256" key="4">
    <source>
        <dbReference type="ARBA" id="ARBA00022777"/>
    </source>
</evidence>
<sequence length="532" mass="59883">MFQPLCGANQKVQFVAGNHYSNTTQDSGHDDMLDDESNVVLTRSSPSPNLVRALAPVACAATEDTRQDYEPIVMAVEAAATIKTIRDVLNPTPHDSARSFLSIADVAPLSNVSLAKVGTPSTVRYVHDDTVDDDATVREEADGDVTTMDDGDASTRSVIRMKQNTRQPVTTTMGVVYRYNATEVEEDEMEELRWNIHQQVFQRYSQLEQKCDEWGQLVEQDTRVVFVHGVRRERIMAEKKFHDNAVRDAMGKANAAWVEERRNRVEEEAIDFCHFVCEERVDTGKCGMWWIMLTTRSSARSSCRLPFATPNASTTCIRYEAHQNPVLEFLANKLSMKLQRLKHPNIVQVGEVALLIRYQQQQYTAFTVASVHSDLQQLIEMGIAHYDLKPSNILIDQDGCVKLTDFDLARDAKSATSSSTVGTLRYLPPECFRPKRGDCEATAEKADMWMVGIVYCMMITGKHPICPDKPTPAEFKSMMSRYTGAIQYARPVSDLSRWIIQGCLQPDPRCRPTAAQLLVALQNVMLQQCPTR</sequence>
<dbReference type="GO" id="GO:0005524">
    <property type="term" value="F:ATP binding"/>
    <property type="evidence" value="ECO:0007669"/>
    <property type="project" value="UniProtKB-KW"/>
</dbReference>
<reference evidence="7" key="2">
    <citation type="submission" date="2015-06" db="UniProtKB">
        <authorList>
            <consortium name="EnsemblProtists"/>
        </authorList>
    </citation>
    <scope>IDENTIFICATION</scope>
    <source>
        <strain evidence="7">Emoy2</strain>
    </source>
</reference>
<dbReference type="EnsemblProtists" id="HpaT801594">
    <property type="protein sequence ID" value="HpaP801594"/>
    <property type="gene ID" value="HpaG801594"/>
</dbReference>
<dbReference type="VEuPathDB" id="FungiDB:HpaG801594"/>
<dbReference type="PROSITE" id="PS00108">
    <property type="entry name" value="PROTEIN_KINASE_ST"/>
    <property type="match status" value="1"/>
</dbReference>
<dbReference type="GO" id="GO:0005634">
    <property type="term" value="C:nucleus"/>
    <property type="evidence" value="ECO:0007669"/>
    <property type="project" value="TreeGrafter"/>
</dbReference>
<protein>
    <recommendedName>
        <fullName evidence="6">Protein kinase domain-containing protein</fullName>
    </recommendedName>
</protein>